<evidence type="ECO:0000313" key="1">
    <source>
        <dbReference type="EMBL" id="KOM57415.1"/>
    </source>
</evidence>
<evidence type="ECO:0000313" key="2">
    <source>
        <dbReference type="Proteomes" id="UP000053144"/>
    </source>
</evidence>
<dbReference type="Proteomes" id="UP000053144">
    <property type="component" value="Chromosome 11"/>
</dbReference>
<sequence>MAASSSRPRKRYASSRREANPFGWFSDDDQHTDFICQWGYKEVIRHKCLSISFFRSEGFLFQEWLKKAGLTKFVELQGDCYPNLVKVFYSNLKKKGNCLTSRVKGKISIDYSIWKYVAGFQQEGLNAHQGIRGFYKTDIYNNFLKNPDMVGKYESFDIKNLRKEECLCACMITWILLPRGEDRSILNCEDVYLLYALQTSAQTYWSLVISDYMLKFAKQKEYHLPYGVFISKILRMQNVDITHERKICCNKQNVLEELFLDSVGFRKGKEGWIFKDEYIPGTDEMNPVNIDSSRYEFRP</sequence>
<gene>
    <name evidence="1" type="ORF">LR48_Vigan11g044800</name>
</gene>
<accession>A0A0L9VQS4</accession>
<evidence type="ECO:0008006" key="3">
    <source>
        <dbReference type="Google" id="ProtNLM"/>
    </source>
</evidence>
<dbReference type="EMBL" id="CM003381">
    <property type="protein sequence ID" value="KOM57415.1"/>
    <property type="molecule type" value="Genomic_DNA"/>
</dbReference>
<proteinExistence type="predicted"/>
<name>A0A0L9VQS4_PHAAN</name>
<reference evidence="2" key="1">
    <citation type="journal article" date="2015" name="Proc. Natl. Acad. Sci. U.S.A.">
        <title>Genome sequencing of adzuki bean (Vigna angularis) provides insight into high starch and low fat accumulation and domestication.</title>
        <authorList>
            <person name="Yang K."/>
            <person name="Tian Z."/>
            <person name="Chen C."/>
            <person name="Luo L."/>
            <person name="Zhao B."/>
            <person name="Wang Z."/>
            <person name="Yu L."/>
            <person name="Li Y."/>
            <person name="Sun Y."/>
            <person name="Li W."/>
            <person name="Chen Y."/>
            <person name="Li Y."/>
            <person name="Zhang Y."/>
            <person name="Ai D."/>
            <person name="Zhao J."/>
            <person name="Shang C."/>
            <person name="Ma Y."/>
            <person name="Wu B."/>
            <person name="Wang M."/>
            <person name="Gao L."/>
            <person name="Sun D."/>
            <person name="Zhang P."/>
            <person name="Guo F."/>
            <person name="Wang W."/>
            <person name="Li Y."/>
            <person name="Wang J."/>
            <person name="Varshney R.K."/>
            <person name="Wang J."/>
            <person name="Ling H.Q."/>
            <person name="Wan P."/>
        </authorList>
    </citation>
    <scope>NUCLEOTIDE SEQUENCE</scope>
    <source>
        <strain evidence="2">cv. Jingnong 6</strain>
    </source>
</reference>
<dbReference type="Gramene" id="KOM57415">
    <property type="protein sequence ID" value="KOM57415"/>
    <property type="gene ID" value="LR48_Vigan11g044800"/>
</dbReference>
<protein>
    <recommendedName>
        <fullName evidence="3">Aminotransferase-like plant mobile domain-containing protein</fullName>
    </recommendedName>
</protein>
<dbReference type="AlphaFoldDB" id="A0A0L9VQS4"/>
<organism evidence="1 2">
    <name type="scientific">Phaseolus angularis</name>
    <name type="common">Azuki bean</name>
    <name type="synonym">Vigna angularis</name>
    <dbReference type="NCBI Taxonomy" id="3914"/>
    <lineage>
        <taxon>Eukaryota</taxon>
        <taxon>Viridiplantae</taxon>
        <taxon>Streptophyta</taxon>
        <taxon>Embryophyta</taxon>
        <taxon>Tracheophyta</taxon>
        <taxon>Spermatophyta</taxon>
        <taxon>Magnoliopsida</taxon>
        <taxon>eudicotyledons</taxon>
        <taxon>Gunneridae</taxon>
        <taxon>Pentapetalae</taxon>
        <taxon>rosids</taxon>
        <taxon>fabids</taxon>
        <taxon>Fabales</taxon>
        <taxon>Fabaceae</taxon>
        <taxon>Papilionoideae</taxon>
        <taxon>50 kb inversion clade</taxon>
        <taxon>NPAAA clade</taxon>
        <taxon>indigoferoid/millettioid clade</taxon>
        <taxon>Phaseoleae</taxon>
        <taxon>Vigna</taxon>
    </lineage>
</organism>